<name>A0ABD2RYJ7_9SOLN</name>
<dbReference type="EMBL" id="JBJKTR010000017">
    <property type="protein sequence ID" value="KAL3337013.1"/>
    <property type="molecule type" value="Genomic_DNA"/>
</dbReference>
<proteinExistence type="predicted"/>
<feature type="domain" description="RRM" evidence="3">
    <location>
        <begin position="68"/>
        <end position="143"/>
    </location>
</feature>
<feature type="non-terminal residue" evidence="4">
    <location>
        <position position="1"/>
    </location>
</feature>
<gene>
    <name evidence="4" type="ORF">AABB24_029600</name>
</gene>
<dbReference type="InterPro" id="IPR012677">
    <property type="entry name" value="Nucleotide-bd_a/b_plait_sf"/>
</dbReference>
<dbReference type="GO" id="GO:0003723">
    <property type="term" value="F:RNA binding"/>
    <property type="evidence" value="ECO:0007669"/>
    <property type="project" value="UniProtKB-UniRule"/>
</dbReference>
<dbReference type="InterPro" id="IPR000504">
    <property type="entry name" value="RRM_dom"/>
</dbReference>
<evidence type="ECO:0000259" key="3">
    <source>
        <dbReference type="PROSITE" id="PS50102"/>
    </source>
</evidence>
<protein>
    <recommendedName>
        <fullName evidence="3">RRM domain-containing protein</fullName>
    </recommendedName>
</protein>
<dbReference type="InterPro" id="IPR035979">
    <property type="entry name" value="RBD_domain_sf"/>
</dbReference>
<feature type="region of interest" description="Disordered" evidence="2">
    <location>
        <begin position="180"/>
        <end position="204"/>
    </location>
</feature>
<keyword evidence="5" id="KW-1185">Reference proteome</keyword>
<dbReference type="CDD" id="cd00590">
    <property type="entry name" value="RRM_SF"/>
    <property type="match status" value="1"/>
</dbReference>
<dbReference type="Gene3D" id="3.30.70.330">
    <property type="match status" value="1"/>
</dbReference>
<sequence>KRINSPNLLSHFTKDQVEPKIMGRKRDRTHFNRHVPYSFPKRRRPTPITDDPLPVPEDNSSSTKQQPATVVVIGVPSECSVLDIKSRFEIYGSISRTRMDPNGLAHITFRSNDSAQSAVEAAEDSSFPITLHSKPVQVIWATDHASQWKEGVMRKDELSTSTVASKLVKAEVPLSRHGRSNRLGSAIVNPRDEDNDNAGGNVRPHVSTRLVEPYKGFLQFGMGHPHPASCFVADLNPAATVPI</sequence>
<accession>A0ABD2RYJ7</accession>
<reference evidence="4 5" key="1">
    <citation type="submission" date="2024-05" db="EMBL/GenBank/DDBJ databases">
        <title>De novo assembly of an allotetraploid wild potato.</title>
        <authorList>
            <person name="Hosaka A.J."/>
        </authorList>
    </citation>
    <scope>NUCLEOTIDE SEQUENCE [LARGE SCALE GENOMIC DNA]</scope>
    <source>
        <tissue evidence="4">Young leaves</tissue>
    </source>
</reference>
<dbReference type="Proteomes" id="UP001627284">
    <property type="component" value="Unassembled WGS sequence"/>
</dbReference>
<feature type="region of interest" description="Disordered" evidence="2">
    <location>
        <begin position="34"/>
        <end position="67"/>
    </location>
</feature>
<organism evidence="4 5">
    <name type="scientific">Solanum stoloniferum</name>
    <dbReference type="NCBI Taxonomy" id="62892"/>
    <lineage>
        <taxon>Eukaryota</taxon>
        <taxon>Viridiplantae</taxon>
        <taxon>Streptophyta</taxon>
        <taxon>Embryophyta</taxon>
        <taxon>Tracheophyta</taxon>
        <taxon>Spermatophyta</taxon>
        <taxon>Magnoliopsida</taxon>
        <taxon>eudicotyledons</taxon>
        <taxon>Gunneridae</taxon>
        <taxon>Pentapetalae</taxon>
        <taxon>asterids</taxon>
        <taxon>lamiids</taxon>
        <taxon>Solanales</taxon>
        <taxon>Solanaceae</taxon>
        <taxon>Solanoideae</taxon>
        <taxon>Solaneae</taxon>
        <taxon>Solanum</taxon>
    </lineage>
</organism>
<dbReference type="PROSITE" id="PS50102">
    <property type="entry name" value="RRM"/>
    <property type="match status" value="1"/>
</dbReference>
<evidence type="ECO:0000313" key="4">
    <source>
        <dbReference type="EMBL" id="KAL3337013.1"/>
    </source>
</evidence>
<comment type="caution">
    <text evidence="4">The sequence shown here is derived from an EMBL/GenBank/DDBJ whole genome shotgun (WGS) entry which is preliminary data.</text>
</comment>
<evidence type="ECO:0000313" key="5">
    <source>
        <dbReference type="Proteomes" id="UP001627284"/>
    </source>
</evidence>
<evidence type="ECO:0000256" key="2">
    <source>
        <dbReference type="SAM" id="MobiDB-lite"/>
    </source>
</evidence>
<dbReference type="AlphaFoldDB" id="A0ABD2RYJ7"/>
<evidence type="ECO:0000256" key="1">
    <source>
        <dbReference type="PROSITE-ProRule" id="PRU00176"/>
    </source>
</evidence>
<dbReference type="Pfam" id="PF00076">
    <property type="entry name" value="RRM_1"/>
    <property type="match status" value="1"/>
</dbReference>
<dbReference type="SMART" id="SM00360">
    <property type="entry name" value="RRM"/>
    <property type="match status" value="1"/>
</dbReference>
<dbReference type="SUPFAM" id="SSF54928">
    <property type="entry name" value="RNA-binding domain, RBD"/>
    <property type="match status" value="1"/>
</dbReference>
<feature type="compositionally biased region" description="Polar residues" evidence="2">
    <location>
        <begin position="58"/>
        <end position="67"/>
    </location>
</feature>
<keyword evidence="1" id="KW-0694">RNA-binding</keyword>